<dbReference type="PANTHER" id="PTHR43752:SF2">
    <property type="entry name" value="BNR_ASP-BOX REPEAT FAMILY PROTEIN"/>
    <property type="match status" value="1"/>
</dbReference>
<dbReference type="Pfam" id="PF13088">
    <property type="entry name" value="BNR_2"/>
    <property type="match status" value="1"/>
</dbReference>
<dbReference type="SUPFAM" id="SSF50939">
    <property type="entry name" value="Sialidases"/>
    <property type="match status" value="1"/>
</dbReference>
<feature type="domain" description="Sialidase" evidence="1">
    <location>
        <begin position="142"/>
        <end position="278"/>
    </location>
</feature>
<dbReference type="PANTHER" id="PTHR43752">
    <property type="entry name" value="BNR/ASP-BOX REPEAT FAMILY PROTEIN"/>
    <property type="match status" value="1"/>
</dbReference>
<protein>
    <submittedName>
        <fullName evidence="2">BNR/Asp-box repeat protein</fullName>
    </submittedName>
</protein>
<organism evidence="2 3">
    <name type="scientific">Symmachiella dynata</name>
    <dbReference type="NCBI Taxonomy" id="2527995"/>
    <lineage>
        <taxon>Bacteria</taxon>
        <taxon>Pseudomonadati</taxon>
        <taxon>Planctomycetota</taxon>
        <taxon>Planctomycetia</taxon>
        <taxon>Planctomycetales</taxon>
        <taxon>Planctomycetaceae</taxon>
        <taxon>Symmachiella</taxon>
    </lineage>
</organism>
<name>A0A517ZLX1_9PLAN</name>
<evidence type="ECO:0000259" key="1">
    <source>
        <dbReference type="Pfam" id="PF13088"/>
    </source>
</evidence>
<dbReference type="EMBL" id="CP036276">
    <property type="protein sequence ID" value="QDU43468.1"/>
    <property type="molecule type" value="Genomic_DNA"/>
</dbReference>
<dbReference type="RefSeq" id="WP_145375570.1">
    <property type="nucleotide sequence ID" value="NZ_CP036276.1"/>
</dbReference>
<reference evidence="2 3" key="1">
    <citation type="submission" date="2019-02" db="EMBL/GenBank/DDBJ databases">
        <title>Deep-cultivation of Planctomycetes and their phenomic and genomic characterization uncovers novel biology.</title>
        <authorList>
            <person name="Wiegand S."/>
            <person name="Jogler M."/>
            <person name="Boedeker C."/>
            <person name="Pinto D."/>
            <person name="Vollmers J."/>
            <person name="Rivas-Marin E."/>
            <person name="Kohn T."/>
            <person name="Peeters S.H."/>
            <person name="Heuer A."/>
            <person name="Rast P."/>
            <person name="Oberbeckmann S."/>
            <person name="Bunk B."/>
            <person name="Jeske O."/>
            <person name="Meyerdierks A."/>
            <person name="Storesund J.E."/>
            <person name="Kallscheuer N."/>
            <person name="Luecker S."/>
            <person name="Lage O.M."/>
            <person name="Pohl T."/>
            <person name="Merkel B.J."/>
            <person name="Hornburger P."/>
            <person name="Mueller R.-W."/>
            <person name="Bruemmer F."/>
            <person name="Labrenz M."/>
            <person name="Spormann A.M."/>
            <person name="Op den Camp H."/>
            <person name="Overmann J."/>
            <person name="Amann R."/>
            <person name="Jetten M.S.M."/>
            <person name="Mascher T."/>
            <person name="Medema M.H."/>
            <person name="Devos D.P."/>
            <person name="Kaster A.-K."/>
            <person name="Ovreas L."/>
            <person name="Rohde M."/>
            <person name="Galperin M.Y."/>
            <person name="Jogler C."/>
        </authorList>
    </citation>
    <scope>NUCLEOTIDE SEQUENCE [LARGE SCALE GENOMIC DNA]</scope>
    <source>
        <strain evidence="2 3">Mal52</strain>
    </source>
</reference>
<gene>
    <name evidence="2" type="ORF">Mal52_19430</name>
</gene>
<dbReference type="Gene3D" id="2.120.10.10">
    <property type="match status" value="1"/>
</dbReference>
<dbReference type="Proteomes" id="UP000319383">
    <property type="component" value="Chromosome"/>
</dbReference>
<dbReference type="KEGG" id="sdyn:Mal52_19430"/>
<proteinExistence type="predicted"/>
<dbReference type="InterPro" id="IPR011040">
    <property type="entry name" value="Sialidase"/>
</dbReference>
<sequence>MAAPLGNSQAADAPRILTDLQTGVLYKNPQPHLTSRHAYFPSVAVLPNGEMVATYMLGEAFEAVNCRVHVSQSTDQGESWQVEGPLAADIDGQLVSESGRITVLDDGELVALLHRHDRTAHPHEGLANPETMGFVPTDFALARSTDNGQTWSPPQSITPPLVGPSFELCCPITVLKDGRWLLPTSTWRGWDGEHPSGDRMLAFVSHDQGKTWPSYFDVMRSERDDLLYWESKVVELHDGRLLAVAWVYDNTNHCDLPNHYALSHDGGATWTAPKSTGLLGQTMTPLVLADDRILCVYRRMDSPGLWCQLAHLEADDWFNDDAQPLWGHDAGGLTATDESMVSNFQVLRFGAPCITQLADGSIYVAFWGYEDCVSVIRWFKFRFAV</sequence>
<evidence type="ECO:0000313" key="2">
    <source>
        <dbReference type="EMBL" id="QDU43468.1"/>
    </source>
</evidence>
<dbReference type="AlphaFoldDB" id="A0A517ZLX1"/>
<keyword evidence="3" id="KW-1185">Reference proteome</keyword>
<accession>A0A517ZLX1</accession>
<dbReference type="InterPro" id="IPR036278">
    <property type="entry name" value="Sialidase_sf"/>
</dbReference>
<evidence type="ECO:0000313" key="3">
    <source>
        <dbReference type="Proteomes" id="UP000319383"/>
    </source>
</evidence>
<dbReference type="CDD" id="cd15482">
    <property type="entry name" value="Sialidase_non-viral"/>
    <property type="match status" value="1"/>
</dbReference>